<sequence>MSLYFFKRIRKTQWLGLCLPDNLSLDTDEDGHIRPMERFTYVPSPLPEWVDSARVLVLAPSETVIRPVAAPAGFADVSWTPFQHSSTTLQALPPEKKVSDLLNAMGAMIENPLLPLHLYEAYRDFPAQIEMDGYVNDEEVCRALVLAVGGSDTQQPIQAYSELLFIADSKSGPVALSDTVDAGSEAPAGLRVIPLQSASGVTLQLECDDKRITNGNVVPLIQQRGGEASRFAPFYRWRRVLGMGERPSGESGTVLIPTEVSAAAGRALDSADWAARPFRIADRLGEQQLVGELLSYEVKLFNSHGRCTHAGRVMLKRQRLTPPLPPLRGNAQLLPPADGSDLASCTITFAFSADQPDPLGLNVVVYRQDYPVVPTGFYGDDDDQALTVALSLGDLGGEVIGGPLAGDVDNEGEVLPNLSGHDLSLLKITRVTEETKDAQGQSLRRFEFAMPVEAGLATRLFLALRREVEGGDASPESPVVALQHLTGLGPAEIRNVPHFERFWAPLPGPTWLGEGAARVMAVEDGPADIAKVRIVIQHATAHAALDGQLTGGYRLWVRDVVAPDEETPFHAVALVQAVPALVKAYAPLEFGRTWSVMREEVPRILGEATKPSGDLAPAGFILIGEPAQPSAEVIGDKGESREKAQAASLQGAIKALKDLVGKDNDASLLLAVIQQLRRAGCAREYLLSVGKRRELMQDFVQPPGHWVFFYDQQDNLMGRAIEFWLPEKHGMAADQLPFSRYRIREVPGAQDSVALDDFGRLAWTWTGIRDLWRHELEWVIEAVPRYAPIQRQRKVLGPENENEITAVRRDGIGPWHRLVVPRRAPFTARFGLAQVLDTDDDAFVVALDAPQEFRQSLYNSVARTRQGVLRMHPGRAAMTFRHADQYQSVPEELVSQWLGSGNVAAAVRPPAVTSTTKNTRPGAYGELVYDEPPCVAINVSVGASADDRHNPELVAIGPLTRRRSHIPDVPREIVVKKELPYMHIGIPLARLGWFYGGRSQPSIKQFSNIIDPALSPFGDHPLLRLPDPDAELLLYFRFTDMPLTLVAHFRGNGFKSGAGGKPVDWILPSEFTDPGAISLPWGEIRISLNLKMDISFSATGDLHFVMDVKVAPPQQVIAQWRCEGLAVAPIFWET</sequence>
<dbReference type="AlphaFoldDB" id="A0A923GCZ3"/>
<protein>
    <submittedName>
        <fullName evidence="1">Uncharacterized protein</fullName>
    </submittedName>
</protein>
<dbReference type="EMBL" id="JABWRJ010000051">
    <property type="protein sequence ID" value="MBC3448961.1"/>
    <property type="molecule type" value="Genomic_DNA"/>
</dbReference>
<dbReference type="RefSeq" id="WP_186735401.1">
    <property type="nucleotide sequence ID" value="NZ_JABWRJ020000001.1"/>
</dbReference>
<organism evidence="1">
    <name type="scientific">Pseudomonas peradeniyensis</name>
    <dbReference type="NCBI Taxonomy" id="2745488"/>
    <lineage>
        <taxon>Bacteria</taxon>
        <taxon>Pseudomonadati</taxon>
        <taxon>Pseudomonadota</taxon>
        <taxon>Gammaproteobacteria</taxon>
        <taxon>Pseudomonadales</taxon>
        <taxon>Pseudomonadaceae</taxon>
        <taxon>Pseudomonas</taxon>
    </lineage>
</organism>
<proteinExistence type="predicted"/>
<accession>A0A923GCZ3</accession>
<comment type="caution">
    <text evidence="1">The sequence shown here is derived from an EMBL/GenBank/DDBJ whole genome shotgun (WGS) entry which is preliminary data.</text>
</comment>
<reference evidence="1" key="2">
    <citation type="submission" date="2020-07" db="EMBL/GenBank/DDBJ databases">
        <authorList>
            <person name="Lood C."/>
            <person name="Girard L."/>
        </authorList>
    </citation>
    <scope>NUCLEOTIDE SEQUENCE</scope>
    <source>
        <strain evidence="1">BW13M1</strain>
    </source>
</reference>
<evidence type="ECO:0000313" key="1">
    <source>
        <dbReference type="EMBL" id="MBC3448961.1"/>
    </source>
</evidence>
<name>A0A923GCZ3_9PSED</name>
<gene>
    <name evidence="1" type="ORF">HU751_24575</name>
</gene>
<reference evidence="1" key="1">
    <citation type="journal article" date="2020" name="Microorganisms">
        <title>Reliable Identification of Environmental Pseudomonas Isolates Using the rpoD Gene.</title>
        <authorList>
            <consortium name="The Broad Institute Genome Sequencing Platform"/>
            <person name="Girard L."/>
            <person name="Lood C."/>
            <person name="Rokni-Zadeh H."/>
            <person name="van Noort V."/>
            <person name="Lavigne R."/>
            <person name="De Mot R."/>
        </authorList>
    </citation>
    <scope>NUCLEOTIDE SEQUENCE</scope>
    <source>
        <strain evidence="1">BW13M1</strain>
    </source>
</reference>